<keyword evidence="2" id="KW-1133">Transmembrane helix</keyword>
<evidence type="ECO:0000313" key="3">
    <source>
        <dbReference type="EMBL" id="MCL1123867.1"/>
    </source>
</evidence>
<sequence>MTDEVLIVAALVFVVACLGLVLYLQHRINQLSLNMDELTERLKDCHEQQVSFKRELQELRSGTIGVGRRVLAFENKLQKQDAKIDETHLQDPQAKLYSRAMKMVGLGADVEELIQECELPKAEAELLLRLHGKA</sequence>
<keyword evidence="2" id="KW-0812">Transmembrane</keyword>
<keyword evidence="4" id="KW-1185">Reference proteome</keyword>
<dbReference type="Pfam" id="PF10975">
    <property type="entry name" value="DUF2802"/>
    <property type="match status" value="1"/>
</dbReference>
<proteinExistence type="predicted"/>
<protein>
    <submittedName>
        <fullName evidence="3">DUF2802 domain-containing protein</fullName>
    </submittedName>
</protein>
<comment type="caution">
    <text evidence="3">The sequence shown here is derived from an EMBL/GenBank/DDBJ whole genome shotgun (WGS) entry which is preliminary data.</text>
</comment>
<evidence type="ECO:0000256" key="1">
    <source>
        <dbReference type="SAM" id="Coils"/>
    </source>
</evidence>
<organism evidence="3 4">
    <name type="scientific">Shewanella surugensis</name>
    <dbReference type="NCBI Taxonomy" id="212020"/>
    <lineage>
        <taxon>Bacteria</taxon>
        <taxon>Pseudomonadati</taxon>
        <taxon>Pseudomonadota</taxon>
        <taxon>Gammaproteobacteria</taxon>
        <taxon>Alteromonadales</taxon>
        <taxon>Shewanellaceae</taxon>
        <taxon>Shewanella</taxon>
    </lineage>
</organism>
<accession>A0ABT0L939</accession>
<reference evidence="3 4" key="1">
    <citation type="submission" date="2022-01" db="EMBL/GenBank/DDBJ databases">
        <title>Whole genome-based taxonomy of the Shewanellaceae.</title>
        <authorList>
            <person name="Martin-Rodriguez A.J."/>
        </authorList>
    </citation>
    <scope>NUCLEOTIDE SEQUENCE [LARGE SCALE GENOMIC DNA]</scope>
    <source>
        <strain evidence="3 4">DSM 17177</strain>
    </source>
</reference>
<feature type="transmembrane region" description="Helical" evidence="2">
    <location>
        <begin position="6"/>
        <end position="24"/>
    </location>
</feature>
<evidence type="ECO:0000313" key="4">
    <source>
        <dbReference type="Proteomes" id="UP001203423"/>
    </source>
</evidence>
<keyword evidence="1" id="KW-0175">Coiled coil</keyword>
<name>A0ABT0L939_9GAMM</name>
<dbReference type="EMBL" id="JAKIKS010000013">
    <property type="protein sequence ID" value="MCL1123867.1"/>
    <property type="molecule type" value="Genomic_DNA"/>
</dbReference>
<dbReference type="RefSeq" id="WP_248939150.1">
    <property type="nucleotide sequence ID" value="NZ_JAKIKS010000013.1"/>
</dbReference>
<keyword evidence="2" id="KW-0472">Membrane</keyword>
<gene>
    <name evidence="3" type="ORF">L2764_05070</name>
</gene>
<evidence type="ECO:0000256" key="2">
    <source>
        <dbReference type="SAM" id="Phobius"/>
    </source>
</evidence>
<dbReference type="Proteomes" id="UP001203423">
    <property type="component" value="Unassembled WGS sequence"/>
</dbReference>
<feature type="coiled-coil region" evidence="1">
    <location>
        <begin position="28"/>
        <end position="55"/>
    </location>
</feature>
<dbReference type="InterPro" id="IPR021244">
    <property type="entry name" value="DUF2802"/>
</dbReference>